<feature type="active site" description="Charge relay system" evidence="3">
    <location>
        <position position="371"/>
    </location>
</feature>
<comment type="similarity">
    <text evidence="1 2">Belongs to the AB hydrolase superfamily. Lipase family.</text>
</comment>
<reference evidence="6" key="1">
    <citation type="submission" date="2020-05" db="UniProtKB">
        <authorList>
            <consortium name="EnsemblMetazoa"/>
        </authorList>
    </citation>
    <scope>IDENTIFICATION</scope>
    <source>
        <strain evidence="6">USDA</strain>
    </source>
</reference>
<dbReference type="AlphaFoldDB" id="A0A1I8PL70"/>
<dbReference type="PIRSF" id="PIRSF000862">
    <property type="entry name" value="Steryl_ester_lip"/>
    <property type="match status" value="1"/>
</dbReference>
<dbReference type="EnsemblMetazoa" id="SCAU009089-RA">
    <property type="protein sequence ID" value="SCAU009089-PA"/>
    <property type="gene ID" value="SCAU009089"/>
</dbReference>
<dbReference type="Gene3D" id="3.40.50.1820">
    <property type="entry name" value="alpha/beta hydrolase"/>
    <property type="match status" value="1"/>
</dbReference>
<dbReference type="GO" id="GO:0016788">
    <property type="term" value="F:hydrolase activity, acting on ester bonds"/>
    <property type="evidence" value="ECO:0007669"/>
    <property type="project" value="InterPro"/>
</dbReference>
<name>A0A1I8PL70_STOCA</name>
<feature type="signal peptide" evidence="4">
    <location>
        <begin position="1"/>
        <end position="22"/>
    </location>
</feature>
<dbReference type="FunFam" id="3.40.50.1820:FF:000179">
    <property type="entry name" value="Lipase"/>
    <property type="match status" value="1"/>
</dbReference>
<dbReference type="OrthoDB" id="9974421at2759"/>
<protein>
    <recommendedName>
        <fullName evidence="2">Lipase</fullName>
    </recommendedName>
</protein>
<evidence type="ECO:0000256" key="4">
    <source>
        <dbReference type="SAM" id="SignalP"/>
    </source>
</evidence>
<dbReference type="PANTHER" id="PTHR11005">
    <property type="entry name" value="LYSOSOMAL ACID LIPASE-RELATED"/>
    <property type="match status" value="1"/>
</dbReference>
<dbReference type="InterPro" id="IPR029058">
    <property type="entry name" value="AB_hydrolase_fold"/>
</dbReference>
<feature type="active site" description="Charge relay system" evidence="3">
    <location>
        <position position="340"/>
    </location>
</feature>
<keyword evidence="2" id="KW-0443">Lipid metabolism</keyword>
<evidence type="ECO:0000256" key="1">
    <source>
        <dbReference type="ARBA" id="ARBA00010701"/>
    </source>
</evidence>
<evidence type="ECO:0000313" key="6">
    <source>
        <dbReference type="EnsemblMetazoa" id="SCAU009089-PA"/>
    </source>
</evidence>
<sequence>MKIFVVIVQIVLTLQLQHKVFGFLVPRTTTADRIRNFGYSSESHNVVTKDGYILSMFRVKNITLTTQGPKPVVLMIHGLTSSSDIFIIRGAKDALAFNLVDAGYDVWLANCRGNTYSNRHLTLSTNDRRYWQYSWDVMAVNDLPMFIDYVLKMTQQASLHYVGHSQGTAIMFALLSQQPRYNKKLKTTHMFAPIAYMRYAQSMAIRLSAPLLGTYGPLDPLYGDRAFLQNPLFLQLSGIAKCRSPLTFPGICAFWVGVAGGFTNHTSESLYPEIFNTHPSPSSAHQFIHLVQLYVSGHFRSYDYGLQGNMKRYNRTTPPDYRVENINPKFPINLYYSDYDVLSSKRDSEHFSAILGKRSVRHFIDVPNFNHFDFLWSIKVKETINRGVLQRINEAEALLAKT</sequence>
<dbReference type="KEGG" id="scac:106088515"/>
<dbReference type="InterPro" id="IPR025483">
    <property type="entry name" value="Lipase_euk"/>
</dbReference>
<keyword evidence="2" id="KW-0378">Hydrolase</keyword>
<accession>A0A1I8PL70</accession>
<proteinExistence type="inferred from homology"/>
<evidence type="ECO:0000256" key="2">
    <source>
        <dbReference type="PIRNR" id="PIRNR000862"/>
    </source>
</evidence>
<feature type="chain" id="PRO_5009326827" description="Lipase" evidence="4">
    <location>
        <begin position="23"/>
        <end position="402"/>
    </location>
</feature>
<dbReference type="SUPFAM" id="SSF53474">
    <property type="entry name" value="alpha/beta-Hydrolases"/>
    <property type="match status" value="1"/>
</dbReference>
<evidence type="ECO:0000259" key="5">
    <source>
        <dbReference type="Pfam" id="PF04083"/>
    </source>
</evidence>
<keyword evidence="7" id="KW-1185">Reference proteome</keyword>
<keyword evidence="4" id="KW-0732">Signal</keyword>
<dbReference type="Proteomes" id="UP000095300">
    <property type="component" value="Unassembled WGS sequence"/>
</dbReference>
<gene>
    <name evidence="6" type="primary">106088515</name>
</gene>
<organism evidence="6 7">
    <name type="scientific">Stomoxys calcitrans</name>
    <name type="common">Stable fly</name>
    <name type="synonym">Conops calcitrans</name>
    <dbReference type="NCBI Taxonomy" id="35570"/>
    <lineage>
        <taxon>Eukaryota</taxon>
        <taxon>Metazoa</taxon>
        <taxon>Ecdysozoa</taxon>
        <taxon>Arthropoda</taxon>
        <taxon>Hexapoda</taxon>
        <taxon>Insecta</taxon>
        <taxon>Pterygota</taxon>
        <taxon>Neoptera</taxon>
        <taxon>Endopterygota</taxon>
        <taxon>Diptera</taxon>
        <taxon>Brachycera</taxon>
        <taxon>Muscomorpha</taxon>
        <taxon>Muscoidea</taxon>
        <taxon>Muscidae</taxon>
        <taxon>Stomoxys</taxon>
    </lineage>
</organism>
<dbReference type="VEuPathDB" id="VectorBase:SCAU009089"/>
<evidence type="ECO:0000256" key="3">
    <source>
        <dbReference type="PIRSR" id="PIRSR000862-1"/>
    </source>
</evidence>
<dbReference type="Pfam" id="PF04083">
    <property type="entry name" value="Abhydro_lipase"/>
    <property type="match status" value="1"/>
</dbReference>
<dbReference type="InterPro" id="IPR006693">
    <property type="entry name" value="AB_hydrolase_lipase"/>
</dbReference>
<evidence type="ECO:0000313" key="7">
    <source>
        <dbReference type="Proteomes" id="UP000095300"/>
    </source>
</evidence>
<keyword evidence="2" id="KW-0442">Lipid degradation</keyword>
<dbReference type="STRING" id="35570.A0A1I8PL70"/>
<feature type="domain" description="Partial AB-hydrolase lipase" evidence="5">
    <location>
        <begin position="31"/>
        <end position="89"/>
    </location>
</feature>
<dbReference type="GO" id="GO:0016042">
    <property type="term" value="P:lipid catabolic process"/>
    <property type="evidence" value="ECO:0007669"/>
    <property type="project" value="UniProtKB-KW"/>
</dbReference>
<feature type="active site" description="Nucleophile" evidence="3">
    <location>
        <position position="165"/>
    </location>
</feature>